<evidence type="ECO:0000313" key="1">
    <source>
        <dbReference type="EMBL" id="UXE63239.1"/>
    </source>
</evidence>
<sequence length="210" mass="23872">MSDSSNNKNVFLRIGFESSSDQGTLKKIELFGVPGKSSANNQLAISPNIRSFFDDLIARVIFRKACLVRECDFQSLKIWLYDTQTKNRDRGYQIPSLDEHDLEIASNVSSSKLEKIYVLDNQLTEKEYEQWAKIANDIFLPLFLKFSSPPEMPTELANHPLVKLIESSPLVQLIESSPFGRAFGTVGQTLNPYSEMKQKLFFNALIIQID</sequence>
<gene>
    <name evidence="1" type="ORF">KA717_11625</name>
</gene>
<protein>
    <submittedName>
        <fullName evidence="1">Uncharacterized protein</fullName>
    </submittedName>
</protein>
<name>A0A977L0B9_9CYAN</name>
<dbReference type="Proteomes" id="UP001065613">
    <property type="component" value="Chromosome"/>
</dbReference>
<dbReference type="AlphaFoldDB" id="A0A977L0B9"/>
<accession>A0A977L0B9</accession>
<dbReference type="KEGG" id="wna:KA717_11625"/>
<reference evidence="1" key="1">
    <citation type="submission" date="2021-04" db="EMBL/GenBank/DDBJ databases">
        <title>Genome sequence of Woronichinia naegeliana from Washington state freshwater lake bloom.</title>
        <authorList>
            <person name="Dreher T.W."/>
        </authorList>
    </citation>
    <scope>NUCLEOTIDE SEQUENCE</scope>
    <source>
        <strain evidence="1">WA131</strain>
    </source>
</reference>
<organism evidence="1">
    <name type="scientific">Woronichinia naegeliana WA131</name>
    <dbReference type="NCBI Taxonomy" id="2824559"/>
    <lineage>
        <taxon>Bacteria</taxon>
        <taxon>Bacillati</taxon>
        <taxon>Cyanobacteriota</taxon>
        <taxon>Cyanophyceae</taxon>
        <taxon>Synechococcales</taxon>
        <taxon>Coelosphaeriaceae</taxon>
        <taxon>Woronichinia</taxon>
    </lineage>
</organism>
<proteinExistence type="predicted"/>
<dbReference type="EMBL" id="CP073041">
    <property type="protein sequence ID" value="UXE63239.1"/>
    <property type="molecule type" value="Genomic_DNA"/>
</dbReference>